<accession>A0ABT8RBU1</accession>
<sequence>MILESMIVHFPKVEESIKQAVIMDYSEEARLARGIHRYSKVEPMFVNYNKLSAKEQQLWDEFMDMLQKNMHNKIVK</sequence>
<proteinExistence type="predicted"/>
<keyword evidence="2" id="KW-1185">Reference proteome</keyword>
<evidence type="ECO:0000313" key="2">
    <source>
        <dbReference type="Proteomes" id="UP001168528"/>
    </source>
</evidence>
<dbReference type="EMBL" id="JAUKPO010000020">
    <property type="protein sequence ID" value="MDO1449564.1"/>
    <property type="molecule type" value="Genomic_DNA"/>
</dbReference>
<dbReference type="RefSeq" id="WP_302040368.1">
    <property type="nucleotide sequence ID" value="NZ_JAUKPO010000020.1"/>
</dbReference>
<gene>
    <name evidence="1" type="ORF">Q0590_25025</name>
</gene>
<evidence type="ECO:0000313" key="1">
    <source>
        <dbReference type="EMBL" id="MDO1449564.1"/>
    </source>
</evidence>
<protein>
    <submittedName>
        <fullName evidence="1">Uncharacterized protein</fullName>
    </submittedName>
</protein>
<organism evidence="1 2">
    <name type="scientific">Rhodocytophaga aerolata</name>
    <dbReference type="NCBI Taxonomy" id="455078"/>
    <lineage>
        <taxon>Bacteria</taxon>
        <taxon>Pseudomonadati</taxon>
        <taxon>Bacteroidota</taxon>
        <taxon>Cytophagia</taxon>
        <taxon>Cytophagales</taxon>
        <taxon>Rhodocytophagaceae</taxon>
        <taxon>Rhodocytophaga</taxon>
    </lineage>
</organism>
<name>A0ABT8RBU1_9BACT</name>
<dbReference type="Proteomes" id="UP001168528">
    <property type="component" value="Unassembled WGS sequence"/>
</dbReference>
<reference evidence="1" key="1">
    <citation type="submission" date="2023-07" db="EMBL/GenBank/DDBJ databases">
        <title>The genome sequence of Rhodocytophaga aerolata KACC 12507.</title>
        <authorList>
            <person name="Zhang X."/>
        </authorList>
    </citation>
    <scope>NUCLEOTIDE SEQUENCE</scope>
    <source>
        <strain evidence="1">KACC 12507</strain>
    </source>
</reference>
<comment type="caution">
    <text evidence="1">The sequence shown here is derived from an EMBL/GenBank/DDBJ whole genome shotgun (WGS) entry which is preliminary data.</text>
</comment>